<dbReference type="Gene3D" id="3.40.50.10540">
    <property type="entry name" value="Crotonobetainyl-coa:carnitine coa-transferase, domain 1"/>
    <property type="match status" value="1"/>
</dbReference>
<dbReference type="InterPro" id="IPR044855">
    <property type="entry name" value="CoA-Trfase_III_dom3_sf"/>
</dbReference>
<dbReference type="InterPro" id="IPR050483">
    <property type="entry name" value="CoA-transferase_III_domain"/>
</dbReference>
<dbReference type="SUPFAM" id="SSF89796">
    <property type="entry name" value="CoA-transferase family III (CaiB/BaiF)"/>
    <property type="match status" value="1"/>
</dbReference>
<evidence type="ECO:0000313" key="3">
    <source>
        <dbReference type="EMBL" id="MDW5594593.1"/>
    </source>
</evidence>
<feature type="region of interest" description="Disordered" evidence="2">
    <location>
        <begin position="346"/>
        <end position="409"/>
    </location>
</feature>
<evidence type="ECO:0000313" key="4">
    <source>
        <dbReference type="Proteomes" id="UP001284601"/>
    </source>
</evidence>
<reference evidence="4" key="1">
    <citation type="submission" date="2023-07" db="EMBL/GenBank/DDBJ databases">
        <title>Conexibacter stalactiti sp. nov., isolated from stalactites in a lava cave and emended description of the genus Conexibacter.</title>
        <authorList>
            <person name="Lee S.D."/>
        </authorList>
    </citation>
    <scope>NUCLEOTIDE SEQUENCE [LARGE SCALE GENOMIC DNA]</scope>
    <source>
        <strain evidence="4">KCTC 39840</strain>
    </source>
</reference>
<comment type="caution">
    <text evidence="3">The sequence shown here is derived from an EMBL/GenBank/DDBJ whole genome shotgun (WGS) entry which is preliminary data.</text>
</comment>
<dbReference type="InterPro" id="IPR003673">
    <property type="entry name" value="CoA-Trfase_fam_III"/>
</dbReference>
<dbReference type="GO" id="GO:0016740">
    <property type="term" value="F:transferase activity"/>
    <property type="evidence" value="ECO:0007669"/>
    <property type="project" value="UniProtKB-KW"/>
</dbReference>
<feature type="compositionally biased region" description="Low complexity" evidence="2">
    <location>
        <begin position="353"/>
        <end position="372"/>
    </location>
</feature>
<dbReference type="PANTHER" id="PTHR48207">
    <property type="entry name" value="SUCCINATE--HYDROXYMETHYLGLUTARATE COA-TRANSFERASE"/>
    <property type="match status" value="1"/>
</dbReference>
<dbReference type="RefSeq" id="WP_318596876.1">
    <property type="nucleotide sequence ID" value="NZ_JAWSTH010000019.1"/>
</dbReference>
<dbReference type="InterPro" id="IPR023606">
    <property type="entry name" value="CoA-Trfase_III_dom_1_sf"/>
</dbReference>
<protein>
    <submittedName>
        <fullName evidence="3">CoA transferase</fullName>
        <ecNumber evidence="3">2.8.3.-</ecNumber>
    </submittedName>
</protein>
<evidence type="ECO:0000256" key="1">
    <source>
        <dbReference type="ARBA" id="ARBA00022679"/>
    </source>
</evidence>
<sequence>MPAIPGSLNDLLVLDFSRVLAGPLATMLLADYGATVVKVERPGSGDDTRAWGPPHDAAGTATYFLSVNRNKRSLALDLQDPADLALARELAARADVVVENFRPGVMARLGLDHATLAAANPGLVYATISGFGSSGAGAALPGYDLLVQAVGGLMSVTGPADGDPQKAGVALVDVIAGLFTTTGILAALRHRAATGEGQRIEVDLLSSLLAALVNQASAYTAGGVVPGRMGNAHPSIAPYELFGAAGGTRLVLAVGNDRQFARLCDVLGEPALAADPRFATNPARVAARVELRATLEERLATAPAAQWAEALLAVGVPAGEVNDLAGAFALAQRLGLEPIAELEPLPGAHPAREAGSAGAAPGAGEAAPTPTRVARNPVRMSATPPRHASAPPALGELSPDAARELFGAD</sequence>
<dbReference type="EMBL" id="JAWSTH010000019">
    <property type="protein sequence ID" value="MDW5594593.1"/>
    <property type="molecule type" value="Genomic_DNA"/>
</dbReference>
<organism evidence="3 4">
    <name type="scientific">Conexibacter stalactiti</name>
    <dbReference type="NCBI Taxonomy" id="1940611"/>
    <lineage>
        <taxon>Bacteria</taxon>
        <taxon>Bacillati</taxon>
        <taxon>Actinomycetota</taxon>
        <taxon>Thermoleophilia</taxon>
        <taxon>Solirubrobacterales</taxon>
        <taxon>Conexibacteraceae</taxon>
        <taxon>Conexibacter</taxon>
    </lineage>
</organism>
<keyword evidence="4" id="KW-1185">Reference proteome</keyword>
<reference evidence="3 4" key="2">
    <citation type="submission" date="2023-10" db="EMBL/GenBank/DDBJ databases">
        <authorList>
            <person name="Han X.F."/>
        </authorList>
    </citation>
    <scope>NUCLEOTIDE SEQUENCE [LARGE SCALE GENOMIC DNA]</scope>
    <source>
        <strain evidence="3 4">KCTC 39840</strain>
    </source>
</reference>
<accession>A0ABU4HMQ2</accession>
<gene>
    <name evidence="3" type="ORF">R7226_09610</name>
</gene>
<dbReference type="Gene3D" id="3.30.1540.10">
    <property type="entry name" value="formyl-coa transferase, domain 3"/>
    <property type="match status" value="1"/>
</dbReference>
<dbReference type="Proteomes" id="UP001284601">
    <property type="component" value="Unassembled WGS sequence"/>
</dbReference>
<name>A0ABU4HMQ2_9ACTN</name>
<evidence type="ECO:0000256" key="2">
    <source>
        <dbReference type="SAM" id="MobiDB-lite"/>
    </source>
</evidence>
<keyword evidence="1 3" id="KW-0808">Transferase</keyword>
<dbReference type="PANTHER" id="PTHR48207:SF3">
    <property type="entry name" value="SUCCINATE--HYDROXYMETHYLGLUTARATE COA-TRANSFERASE"/>
    <property type="match status" value="1"/>
</dbReference>
<dbReference type="EC" id="2.8.3.-" evidence="3"/>
<proteinExistence type="predicted"/>
<dbReference type="Pfam" id="PF02515">
    <property type="entry name" value="CoA_transf_3"/>
    <property type="match status" value="1"/>
</dbReference>